<protein>
    <submittedName>
        <fullName evidence="3">Stress responsive A/B Barrel domain-containing protein</fullName>
    </submittedName>
</protein>
<evidence type="ECO:0000313" key="3">
    <source>
        <dbReference type="EMBL" id="EQB53510.1"/>
    </source>
</evidence>
<evidence type="ECO:0000313" key="4">
    <source>
        <dbReference type="Proteomes" id="UP000015530"/>
    </source>
</evidence>
<gene>
    <name evidence="3" type="ORF">CGLO_06758</name>
</gene>
<comment type="subunit">
    <text evidence="1">Homodimer.</text>
</comment>
<dbReference type="OrthoDB" id="1601230at2759"/>
<accession>T0LYH2</accession>
<dbReference type="AlphaFoldDB" id="T0LYH2"/>
<dbReference type="EMBL" id="AMYD01001353">
    <property type="protein sequence ID" value="EQB53510.1"/>
    <property type="molecule type" value="Genomic_DNA"/>
</dbReference>
<organism evidence="3 4">
    <name type="scientific">Colletotrichum gloeosporioides (strain Cg-14)</name>
    <name type="common">Anthracnose fungus</name>
    <name type="synonym">Glomerella cingulata</name>
    <dbReference type="NCBI Taxonomy" id="1237896"/>
    <lineage>
        <taxon>Eukaryota</taxon>
        <taxon>Fungi</taxon>
        <taxon>Dikarya</taxon>
        <taxon>Ascomycota</taxon>
        <taxon>Pezizomycotina</taxon>
        <taxon>Sordariomycetes</taxon>
        <taxon>Hypocreomycetidae</taxon>
        <taxon>Glomerellales</taxon>
        <taxon>Glomerellaceae</taxon>
        <taxon>Colletotrichum</taxon>
        <taxon>Colletotrichum gloeosporioides species complex</taxon>
    </lineage>
</organism>
<evidence type="ECO:0000259" key="2">
    <source>
        <dbReference type="PROSITE" id="PS51502"/>
    </source>
</evidence>
<dbReference type="Gene3D" id="3.30.70.100">
    <property type="match status" value="1"/>
</dbReference>
<dbReference type="OMA" id="GIQNGMT"/>
<dbReference type="InterPro" id="IPR013097">
    <property type="entry name" value="Dabb"/>
</dbReference>
<dbReference type="SUPFAM" id="SSF54909">
    <property type="entry name" value="Dimeric alpha+beta barrel"/>
    <property type="match status" value="1"/>
</dbReference>
<dbReference type="PANTHER" id="PTHR33178:SF10">
    <property type="entry name" value="STRESS-RESPONSE A_B BARREL DOMAIN-CONTAINING PROTEIN"/>
    <property type="match status" value="1"/>
</dbReference>
<comment type="caution">
    <text evidence="3">The sequence shown here is derived from an EMBL/GenBank/DDBJ whole genome shotgun (WGS) entry which is preliminary data.</text>
</comment>
<dbReference type="PANTHER" id="PTHR33178">
    <property type="match status" value="1"/>
</dbReference>
<sequence length="110" mass="12080">MSVTHIVMFQFGRNASDSDIQSACRNMLALKEQCLHPVTRQPYIKSVSGGENNSPEGNQGGITHAFVVEFASVEDRDYYVKADAAHQRFVASLAGLVAKSQVIDYTPNVF</sequence>
<dbReference type="Proteomes" id="UP000015530">
    <property type="component" value="Unassembled WGS sequence"/>
</dbReference>
<dbReference type="Pfam" id="PF07876">
    <property type="entry name" value="Dabb"/>
    <property type="match status" value="1"/>
</dbReference>
<feature type="domain" description="Stress-response A/B barrel" evidence="2">
    <location>
        <begin position="3"/>
        <end position="105"/>
    </location>
</feature>
<reference evidence="4" key="1">
    <citation type="journal article" date="2013" name="Mol. Plant Microbe Interact.">
        <title>Global aspects of pacC regulation of pathogenicity genes in Colletotrichum gloeosporioides as revealed by transcriptome analysis.</title>
        <authorList>
            <person name="Alkan N."/>
            <person name="Meng X."/>
            <person name="Friedlander G."/>
            <person name="Reuveni E."/>
            <person name="Sukno S."/>
            <person name="Sherman A."/>
            <person name="Thon M."/>
            <person name="Fluhr R."/>
            <person name="Prusky D."/>
        </authorList>
    </citation>
    <scope>NUCLEOTIDE SEQUENCE [LARGE SCALE GENOMIC DNA]</scope>
    <source>
        <strain evidence="4">Cg-14</strain>
    </source>
</reference>
<dbReference type="STRING" id="1237896.T0LYH2"/>
<name>T0LYH2_COLGC</name>
<dbReference type="InterPro" id="IPR011008">
    <property type="entry name" value="Dimeric_a/b-barrel"/>
</dbReference>
<dbReference type="HOGENOM" id="CLU_080664_2_1_1"/>
<dbReference type="InterPro" id="IPR044662">
    <property type="entry name" value="HS1/DABB1-like"/>
</dbReference>
<evidence type="ECO:0000256" key="1">
    <source>
        <dbReference type="ARBA" id="ARBA00011738"/>
    </source>
</evidence>
<proteinExistence type="predicted"/>
<dbReference type="SMART" id="SM00886">
    <property type="entry name" value="Dabb"/>
    <property type="match status" value="1"/>
</dbReference>
<dbReference type="PROSITE" id="PS51502">
    <property type="entry name" value="S_R_A_B_BARREL"/>
    <property type="match status" value="1"/>
</dbReference>